<dbReference type="FunCoup" id="C4R447">
    <property type="interactions" value="958"/>
</dbReference>
<evidence type="ECO:0000313" key="6">
    <source>
        <dbReference type="EMBL" id="CAY70333.1"/>
    </source>
</evidence>
<gene>
    <name evidence="6" type="ordered locus">PAS_chr3_0292</name>
</gene>
<dbReference type="OMA" id="INFMAPN"/>
<organism evidence="6 7">
    <name type="scientific">Komagataella phaffii (strain GS115 / ATCC 20864)</name>
    <name type="common">Yeast</name>
    <name type="synonym">Pichia pastoris</name>
    <dbReference type="NCBI Taxonomy" id="644223"/>
    <lineage>
        <taxon>Eukaryota</taxon>
        <taxon>Fungi</taxon>
        <taxon>Dikarya</taxon>
        <taxon>Ascomycota</taxon>
        <taxon>Saccharomycotina</taxon>
        <taxon>Pichiomycetes</taxon>
        <taxon>Pichiales</taxon>
        <taxon>Pichiaceae</taxon>
        <taxon>Komagataella</taxon>
    </lineage>
</organism>
<feature type="domain" description="AATF leucine zipper-containing" evidence="5">
    <location>
        <begin position="166"/>
        <end position="289"/>
    </location>
</feature>
<comment type="similarity">
    <text evidence="1">Belongs to the AATF family.</text>
</comment>
<dbReference type="EMBL" id="FN392321">
    <property type="protein sequence ID" value="CAY70333.1"/>
    <property type="molecule type" value="Genomic_DNA"/>
</dbReference>
<feature type="compositionally biased region" description="Acidic residues" evidence="3">
    <location>
        <begin position="82"/>
        <end position="102"/>
    </location>
</feature>
<dbReference type="RefSeq" id="XP_002492512.1">
    <property type="nucleotide sequence ID" value="XM_002492467.1"/>
</dbReference>
<dbReference type="OrthoDB" id="5783963at2759"/>
<dbReference type="KEGG" id="ppa:PAS_chr3_0292"/>
<reference evidence="6 7" key="1">
    <citation type="journal article" date="2009" name="Nat. Biotechnol.">
        <title>Genome sequence of the recombinant protein production host Pichia pastoris.</title>
        <authorList>
            <person name="De Schutter K."/>
            <person name="Lin Y.C."/>
            <person name="Tiels P."/>
            <person name="Van Hecke A."/>
            <person name="Glinka S."/>
            <person name="Weber-Lehmann J."/>
            <person name="Rouze P."/>
            <person name="Van de Peer Y."/>
            <person name="Callewaert N."/>
        </authorList>
    </citation>
    <scope>NUCLEOTIDE SEQUENCE [LARGE SCALE GENOMIC DNA]</scope>
    <source>
        <strain evidence="7">GS115 / ATCC 20864</strain>
    </source>
</reference>
<dbReference type="PANTHER" id="PTHR15565">
    <property type="entry name" value="AATF PROTEIN APOPTOSIS ANTAGONIZING TRANSCRIPTION FACTOR"/>
    <property type="match status" value="1"/>
</dbReference>
<proteinExistence type="inferred from homology"/>
<evidence type="ECO:0000259" key="4">
    <source>
        <dbReference type="Pfam" id="PF08164"/>
    </source>
</evidence>
<dbReference type="AlphaFoldDB" id="C4R447"/>
<evidence type="ECO:0000256" key="3">
    <source>
        <dbReference type="SAM" id="MobiDB-lite"/>
    </source>
</evidence>
<dbReference type="GO" id="GO:0032040">
    <property type="term" value="C:small-subunit processome"/>
    <property type="evidence" value="ECO:0007669"/>
    <property type="project" value="EnsemblFungi"/>
</dbReference>
<dbReference type="eggNOG" id="KOG2773">
    <property type="taxonomic scope" value="Eukaryota"/>
</dbReference>
<dbReference type="InterPro" id="IPR025160">
    <property type="entry name" value="AATF"/>
</dbReference>
<dbReference type="InParanoid" id="C4R447"/>
<evidence type="ECO:0000313" key="7">
    <source>
        <dbReference type="Proteomes" id="UP000000314"/>
    </source>
</evidence>
<dbReference type="GO" id="GO:0000462">
    <property type="term" value="P:maturation of SSU-rRNA from tricistronic rRNA transcript (SSU-rRNA, 5.8S rRNA, LSU-rRNA)"/>
    <property type="evidence" value="ECO:0007669"/>
    <property type="project" value="EnsemblFungi"/>
</dbReference>
<evidence type="ECO:0000256" key="2">
    <source>
        <dbReference type="ARBA" id="ARBA00013850"/>
    </source>
</evidence>
<evidence type="ECO:0000256" key="1">
    <source>
        <dbReference type="ARBA" id="ARBA00008966"/>
    </source>
</evidence>
<dbReference type="HOGENOM" id="CLU_018299_2_2_1"/>
<dbReference type="PANTHER" id="PTHR15565:SF0">
    <property type="entry name" value="PROTEIN AATF"/>
    <property type="match status" value="1"/>
</dbReference>
<dbReference type="GeneID" id="8200207"/>
<feature type="domain" description="Apoptosis-antagonizing transcription factor C-terminal" evidence="4">
    <location>
        <begin position="386"/>
        <end position="466"/>
    </location>
</feature>
<feature type="compositionally biased region" description="Acidic residues" evidence="3">
    <location>
        <begin position="125"/>
        <end position="136"/>
    </location>
</feature>
<dbReference type="Pfam" id="PF13339">
    <property type="entry name" value="AATF-Che1"/>
    <property type="match status" value="1"/>
</dbReference>
<feature type="region of interest" description="Disordered" evidence="3">
    <location>
        <begin position="1"/>
        <end position="139"/>
    </location>
</feature>
<name>C4R447_KOMPG</name>
<dbReference type="Pfam" id="PF08164">
    <property type="entry name" value="TRAUB"/>
    <property type="match status" value="1"/>
</dbReference>
<dbReference type="InterPro" id="IPR039223">
    <property type="entry name" value="AATF/Bfr2"/>
</dbReference>
<dbReference type="Proteomes" id="UP000000314">
    <property type="component" value="Chromosome 3"/>
</dbReference>
<dbReference type="STRING" id="644223.C4R447"/>
<evidence type="ECO:0000259" key="5">
    <source>
        <dbReference type="Pfam" id="PF13339"/>
    </source>
</evidence>
<protein>
    <recommendedName>
        <fullName evidence="2">Protein BFR2</fullName>
    </recommendedName>
</protein>
<accession>C4R447</accession>
<sequence length="499" mass="56853">MARKTLAETLAELSQPASGDFDIEDQEGGAVLDYGDNSSFGSESEEDKSNHYVKVGKSRIRENAVKLGGQYEGKKSSRADVFGDEDDEEEDDEDVEHSETEDALSVSGSESESDEKNSDQSQGDSESEEESNSGEDLDYKRSKLQQLISSERKTIVNQLSTSNKQDALKGFAVLNQQKQYDQLVDLRIKLQKGLVASNGLPINKEYYEQNKAPKSSKHLDKLQDKLYNLLDVTLELRGKLLNKSKIVSQEFPPIPSKKRSLQHYLEESSKLDNIVNEYRRNVLVKWSQKVQNASGATALSSSKFKAINQDSSTQVDNYLADMDRLIKRTRLNRRSVVPLGYTETEEVVDDDELIDNDKDNNETKYFSNIDRSLKENKYIYDDDDFYRVLLNDLVDKKVSDTQKLTSTSTVITFSKSKLHKSYERKATKGRKLRYTVQDPLLNFEASNPHAYKWNDYQIDEFFASLFGQKVNMNEDEHNEEVQGESEGEDILKDDIKLFG</sequence>
<dbReference type="InterPro" id="IPR012617">
    <property type="entry name" value="AATF_C"/>
</dbReference>
<keyword evidence="7" id="KW-1185">Reference proteome</keyword>